<evidence type="ECO:0000256" key="1">
    <source>
        <dbReference type="SAM" id="SignalP"/>
    </source>
</evidence>
<keyword evidence="3" id="KW-1185">Reference proteome</keyword>
<evidence type="ECO:0000313" key="3">
    <source>
        <dbReference type="Proteomes" id="UP000004088"/>
    </source>
</evidence>
<gene>
    <name evidence="2" type="ORF">HMPREF9098_0282</name>
</gene>
<dbReference type="AlphaFoldDB" id="F0EWQ2"/>
<protein>
    <recommendedName>
        <fullName evidence="4">Lipoprotein</fullName>
    </recommendedName>
</protein>
<dbReference type="STRING" id="888741.HMPREF9098_0282"/>
<accession>F0EWQ2</accession>
<organism evidence="2 3">
    <name type="scientific">Kingella denitrificans ATCC 33394</name>
    <dbReference type="NCBI Taxonomy" id="888741"/>
    <lineage>
        <taxon>Bacteria</taxon>
        <taxon>Pseudomonadati</taxon>
        <taxon>Pseudomonadota</taxon>
        <taxon>Betaproteobacteria</taxon>
        <taxon>Neisseriales</taxon>
        <taxon>Neisseriaceae</taxon>
        <taxon>Kingella</taxon>
    </lineage>
</organism>
<comment type="caution">
    <text evidence="2">The sequence shown here is derived from an EMBL/GenBank/DDBJ whole genome shotgun (WGS) entry which is preliminary data.</text>
</comment>
<dbReference type="HOGENOM" id="CLU_1649866_0_0_4"/>
<evidence type="ECO:0000313" key="2">
    <source>
        <dbReference type="EMBL" id="EGC18133.1"/>
    </source>
</evidence>
<name>F0EWQ2_9NEIS</name>
<feature type="chain" id="PRO_5003250128" description="Lipoprotein" evidence="1">
    <location>
        <begin position="31"/>
        <end position="160"/>
    </location>
</feature>
<proteinExistence type="predicted"/>
<evidence type="ECO:0008006" key="4">
    <source>
        <dbReference type="Google" id="ProtNLM"/>
    </source>
</evidence>
<dbReference type="EMBL" id="AEWV01000006">
    <property type="protein sequence ID" value="EGC18133.1"/>
    <property type="molecule type" value="Genomic_DNA"/>
</dbReference>
<reference evidence="2 3" key="1">
    <citation type="submission" date="2011-01" db="EMBL/GenBank/DDBJ databases">
        <authorList>
            <person name="Muzny D."/>
            <person name="Qin X."/>
            <person name="Deng J."/>
            <person name="Jiang H."/>
            <person name="Liu Y."/>
            <person name="Qu J."/>
            <person name="Song X.-Z."/>
            <person name="Zhang L."/>
            <person name="Thornton R."/>
            <person name="Coyle M."/>
            <person name="Francisco L."/>
            <person name="Jackson L."/>
            <person name="Javaid M."/>
            <person name="Korchina V."/>
            <person name="Kovar C."/>
            <person name="Mata R."/>
            <person name="Mathew T."/>
            <person name="Ngo R."/>
            <person name="Nguyen L."/>
            <person name="Nguyen N."/>
            <person name="Okwuonu G."/>
            <person name="Ongeri F."/>
            <person name="Pham C."/>
            <person name="Simmons D."/>
            <person name="Wilczek-Boney K."/>
            <person name="Hale W."/>
            <person name="Jakkamsetti A."/>
            <person name="Pham P."/>
            <person name="Ruth R."/>
            <person name="San Lucas F."/>
            <person name="Warren J."/>
            <person name="Zhang J."/>
            <person name="Zhao Z."/>
            <person name="Zhou C."/>
            <person name="Zhu D."/>
            <person name="Lee S."/>
            <person name="Bess C."/>
            <person name="Blankenburg K."/>
            <person name="Forbes L."/>
            <person name="Fu Q."/>
            <person name="Gubbala S."/>
            <person name="Hirani K."/>
            <person name="Jayaseelan J.C."/>
            <person name="Lara F."/>
            <person name="Munidasa M."/>
            <person name="Palculict T."/>
            <person name="Patil S."/>
            <person name="Pu L.-L."/>
            <person name="Saada N."/>
            <person name="Tang L."/>
            <person name="Weissenberger G."/>
            <person name="Zhu Y."/>
            <person name="Hemphill L."/>
            <person name="Shang Y."/>
            <person name="Youmans B."/>
            <person name="Ayvaz T."/>
            <person name="Ross M."/>
            <person name="Santibanez J."/>
            <person name="Aqrawi P."/>
            <person name="Gross S."/>
            <person name="Joshi V."/>
            <person name="Fowler G."/>
            <person name="Nazareth L."/>
            <person name="Reid J."/>
            <person name="Worley K."/>
            <person name="Petrosino J."/>
            <person name="Highlander S."/>
            <person name="Gibbs R."/>
        </authorList>
    </citation>
    <scope>NUCLEOTIDE SEQUENCE [LARGE SCALE GENOMIC DNA]</scope>
    <source>
        <strain evidence="2 3">ATCC 33394</strain>
    </source>
</reference>
<keyword evidence="1" id="KW-0732">Signal</keyword>
<sequence>MKNIRQWFRNAVLVLAGVMLLAACGNPAKSDLQAIAKVLVETGYTSEKNQEYQQRLRQAKSEAEVKATLGEMTQYFEKVPAGLNALSLKTDEGRSIRDDFSQGIDKLVRGAKQAIAAPAKDSQAQEAASRLALEGQQQFLQGQNKFIAAARREGIKLDNK</sequence>
<dbReference type="Proteomes" id="UP000004088">
    <property type="component" value="Unassembled WGS sequence"/>
</dbReference>
<dbReference type="PROSITE" id="PS51257">
    <property type="entry name" value="PROKAR_LIPOPROTEIN"/>
    <property type="match status" value="1"/>
</dbReference>
<feature type="signal peptide" evidence="1">
    <location>
        <begin position="1"/>
        <end position="30"/>
    </location>
</feature>